<proteinExistence type="predicted"/>
<keyword evidence="2" id="KW-1185">Reference proteome</keyword>
<dbReference type="EMBL" id="CM045758">
    <property type="protein sequence ID" value="KAI8029636.1"/>
    <property type="molecule type" value="Genomic_DNA"/>
</dbReference>
<evidence type="ECO:0000313" key="1">
    <source>
        <dbReference type="EMBL" id="KAI8029636.1"/>
    </source>
</evidence>
<gene>
    <name evidence="1" type="ORF">LOK49_LG01G00038</name>
</gene>
<organism evidence="1 2">
    <name type="scientific">Camellia lanceoleosa</name>
    <dbReference type="NCBI Taxonomy" id="1840588"/>
    <lineage>
        <taxon>Eukaryota</taxon>
        <taxon>Viridiplantae</taxon>
        <taxon>Streptophyta</taxon>
        <taxon>Embryophyta</taxon>
        <taxon>Tracheophyta</taxon>
        <taxon>Spermatophyta</taxon>
        <taxon>Magnoliopsida</taxon>
        <taxon>eudicotyledons</taxon>
        <taxon>Gunneridae</taxon>
        <taxon>Pentapetalae</taxon>
        <taxon>asterids</taxon>
        <taxon>Ericales</taxon>
        <taxon>Theaceae</taxon>
        <taxon>Camellia</taxon>
    </lineage>
</organism>
<evidence type="ECO:0000313" key="2">
    <source>
        <dbReference type="Proteomes" id="UP001060215"/>
    </source>
</evidence>
<comment type="caution">
    <text evidence="1">The sequence shown here is derived from an EMBL/GenBank/DDBJ whole genome shotgun (WGS) entry which is preliminary data.</text>
</comment>
<sequence>MITLKPGLSFSVLENQSVLRSCGDQEIVAYGHTKINCKYQNGYDYTKYGAKACKAKLHMAPKDSIIVKGLYKKQAHKSII</sequence>
<protein>
    <submittedName>
        <fullName evidence="1">Uncharacterized protein</fullName>
    </submittedName>
</protein>
<name>A0ACC0IZJ3_9ERIC</name>
<dbReference type="Proteomes" id="UP001060215">
    <property type="component" value="Chromosome 1"/>
</dbReference>
<reference evidence="1 2" key="1">
    <citation type="journal article" date="2022" name="Plant J.">
        <title>Chromosome-level genome of Camellia lanceoleosa provides a valuable resource for understanding genome evolution and self-incompatibility.</title>
        <authorList>
            <person name="Gong W."/>
            <person name="Xiao S."/>
            <person name="Wang L."/>
            <person name="Liao Z."/>
            <person name="Chang Y."/>
            <person name="Mo W."/>
            <person name="Hu G."/>
            <person name="Li W."/>
            <person name="Zhao G."/>
            <person name="Zhu H."/>
            <person name="Hu X."/>
            <person name="Ji K."/>
            <person name="Xiang X."/>
            <person name="Song Q."/>
            <person name="Yuan D."/>
            <person name="Jin S."/>
            <person name="Zhang L."/>
        </authorList>
    </citation>
    <scope>NUCLEOTIDE SEQUENCE [LARGE SCALE GENOMIC DNA]</scope>
    <source>
        <strain evidence="1">SQ_2022a</strain>
    </source>
</reference>
<accession>A0ACC0IZJ3</accession>